<dbReference type="InterPro" id="IPR036068">
    <property type="entry name" value="Nicotinate_pribotase-like_C"/>
</dbReference>
<dbReference type="RefSeq" id="WP_012963283.1">
    <property type="nucleotide sequence ID" value="NC_013799.1"/>
</dbReference>
<reference evidence="15 16" key="1">
    <citation type="journal article" date="2010" name="J. Bacteriol.">
        <title>Complete genome sequence of the thermophilic, obligately chemolithoautotrophic hydrogen-oxidizing bacterium Hydrogenobacter thermophilus TK-6.</title>
        <authorList>
            <person name="Arai H."/>
            <person name="Kanbe H."/>
            <person name="Ishii M."/>
            <person name="Igarashi Y."/>
        </authorList>
    </citation>
    <scope>NUCLEOTIDE SEQUENCE [LARGE SCALE GENOMIC DNA]</scope>
    <source>
        <strain evidence="16">DSM 6534 / IAM 12695 / TK-6 [Tokyo]</strain>
    </source>
</reference>
<comment type="function">
    <text evidence="1">Involved in the catabolism of quinolinic acid (QA).</text>
</comment>
<dbReference type="Pfam" id="PF01729">
    <property type="entry name" value="QRPTase_C"/>
    <property type="match status" value="1"/>
</dbReference>
<dbReference type="OrthoDB" id="9782546at2"/>
<organism evidence="15 16">
    <name type="scientific">Hydrogenobacter thermophilus (strain DSM 6534 / IAM 12695 / TK-6)</name>
    <dbReference type="NCBI Taxonomy" id="608538"/>
    <lineage>
        <taxon>Bacteria</taxon>
        <taxon>Pseudomonadati</taxon>
        <taxon>Aquificota</taxon>
        <taxon>Aquificia</taxon>
        <taxon>Aquificales</taxon>
        <taxon>Aquificaceae</taxon>
        <taxon>Hydrogenobacter</taxon>
    </lineage>
</organism>
<dbReference type="KEGG" id="hte:Hydth_0638"/>
<feature type="domain" description="Quinolinate phosphoribosyl transferase C-terminal" evidence="13">
    <location>
        <begin position="102"/>
        <end position="267"/>
    </location>
</feature>
<sequence length="269" mass="29859">MEEAIREFLREDIGHGDITTEGIFRGERVKAVLIAKEGGCLAGMPFATKVFEILGGVQTFSTKKDGETFEAGERLLILEGSAESILKGERLALNILQSLSGIATLTRTVVEKLKGTGIELLDTRKTTPGFRYFEKYAVRVGGGKNHRFGLYDMVLIKDNHKRVAGGIKEAVKRVKQVLGPAYKIEVEVESIEELYEALECEVDMVMLDNFTPDDVKRAVEIIKGKVKVEVSGNITPENIKEYAIEGVNYISCGFITHSARWIDMSLRVL</sequence>
<dbReference type="NCBIfam" id="TIGR00078">
    <property type="entry name" value="nadC"/>
    <property type="match status" value="1"/>
</dbReference>
<comment type="pathway">
    <text evidence="2">Cofactor biosynthesis; NAD(+) biosynthesis; nicotinate D-ribonucleotide from quinolinate: step 1/1.</text>
</comment>
<dbReference type="FunFam" id="3.20.20.70:FF:000030">
    <property type="entry name" value="Nicotinate-nucleotide pyrophosphorylase, carboxylating"/>
    <property type="match status" value="1"/>
</dbReference>
<evidence type="ECO:0000259" key="14">
    <source>
        <dbReference type="Pfam" id="PF02749"/>
    </source>
</evidence>
<evidence type="ECO:0000256" key="10">
    <source>
        <dbReference type="ARBA" id="ARBA00047445"/>
    </source>
</evidence>
<dbReference type="SUPFAM" id="SSF51690">
    <property type="entry name" value="Nicotinate/Quinolinate PRTase C-terminal domain-like"/>
    <property type="match status" value="1"/>
</dbReference>
<dbReference type="Proteomes" id="UP000002574">
    <property type="component" value="Chromosome"/>
</dbReference>
<dbReference type="STRING" id="608538.HTH_0640"/>
<comment type="similarity">
    <text evidence="3 12">Belongs to the NadC/ModD family.</text>
</comment>
<dbReference type="CDD" id="cd01572">
    <property type="entry name" value="QPRTase"/>
    <property type="match status" value="1"/>
</dbReference>
<dbReference type="InterPro" id="IPR013785">
    <property type="entry name" value="Aldolase_TIM"/>
</dbReference>
<dbReference type="AlphaFoldDB" id="D3DGZ9"/>
<dbReference type="GO" id="GO:0005737">
    <property type="term" value="C:cytoplasm"/>
    <property type="evidence" value="ECO:0007669"/>
    <property type="project" value="TreeGrafter"/>
</dbReference>
<dbReference type="InterPro" id="IPR037128">
    <property type="entry name" value="Quinolinate_PRibosylTase_N_sf"/>
</dbReference>
<dbReference type="KEGG" id="hth:HTH_0640"/>
<keyword evidence="8 12" id="KW-0808">Transferase</keyword>
<evidence type="ECO:0000256" key="11">
    <source>
        <dbReference type="ARBA" id="ARBA00069173"/>
    </source>
</evidence>
<evidence type="ECO:0000313" key="16">
    <source>
        <dbReference type="Proteomes" id="UP000002574"/>
    </source>
</evidence>
<dbReference type="EC" id="2.4.2.19" evidence="5"/>
<proteinExistence type="inferred from homology"/>
<evidence type="ECO:0000256" key="6">
    <source>
        <dbReference type="ARBA" id="ARBA00022642"/>
    </source>
</evidence>
<keyword evidence="6" id="KW-0662">Pyridine nucleotide biosynthesis</keyword>
<dbReference type="PIRSF" id="PIRSF006250">
    <property type="entry name" value="NadC_ModD"/>
    <property type="match status" value="1"/>
</dbReference>
<dbReference type="Gene3D" id="3.90.1170.20">
    <property type="entry name" value="Quinolinate phosphoribosyl transferase, N-terminal domain"/>
    <property type="match status" value="1"/>
</dbReference>
<dbReference type="SUPFAM" id="SSF54675">
    <property type="entry name" value="Nicotinate/Quinolinate PRTase N-terminal domain-like"/>
    <property type="match status" value="1"/>
</dbReference>
<accession>D3DGZ9</accession>
<dbReference type="PANTHER" id="PTHR32179:SF3">
    <property type="entry name" value="NICOTINATE-NUCLEOTIDE PYROPHOSPHORYLASE [CARBOXYLATING]"/>
    <property type="match status" value="1"/>
</dbReference>
<dbReference type="FunFam" id="3.90.1170.20:FF:000001">
    <property type="entry name" value="Nicotinate-nucleotide diphosphorylase (Carboxylating)"/>
    <property type="match status" value="1"/>
</dbReference>
<evidence type="ECO:0000313" key="15">
    <source>
        <dbReference type="EMBL" id="BAI69101.1"/>
    </source>
</evidence>
<keyword evidence="16" id="KW-1185">Reference proteome</keyword>
<evidence type="ECO:0000256" key="4">
    <source>
        <dbReference type="ARBA" id="ARBA00011218"/>
    </source>
</evidence>
<dbReference type="eggNOG" id="COG0157">
    <property type="taxonomic scope" value="Bacteria"/>
</dbReference>
<dbReference type="GO" id="GO:0004514">
    <property type="term" value="F:nicotinate-nucleotide diphosphorylase (carboxylating) activity"/>
    <property type="evidence" value="ECO:0007669"/>
    <property type="project" value="UniProtKB-EC"/>
</dbReference>
<comment type="catalytic activity">
    <reaction evidence="10">
        <text>nicotinate beta-D-ribonucleotide + CO2 + diphosphate = quinolinate + 5-phospho-alpha-D-ribose 1-diphosphate + 2 H(+)</text>
        <dbReference type="Rhea" id="RHEA:12733"/>
        <dbReference type="ChEBI" id="CHEBI:15378"/>
        <dbReference type="ChEBI" id="CHEBI:16526"/>
        <dbReference type="ChEBI" id="CHEBI:29959"/>
        <dbReference type="ChEBI" id="CHEBI:33019"/>
        <dbReference type="ChEBI" id="CHEBI:57502"/>
        <dbReference type="ChEBI" id="CHEBI:58017"/>
        <dbReference type="EC" id="2.4.2.19"/>
    </reaction>
</comment>
<dbReference type="PANTHER" id="PTHR32179">
    <property type="entry name" value="NICOTINATE-NUCLEOTIDE PYROPHOSPHORYLASE [CARBOXYLATING]"/>
    <property type="match status" value="1"/>
</dbReference>
<dbReference type="UniPathway" id="UPA00253">
    <property type="reaction ID" value="UER00331"/>
</dbReference>
<feature type="domain" description="Quinolinate phosphoribosyl transferase N-terminal" evidence="14">
    <location>
        <begin position="17"/>
        <end position="100"/>
    </location>
</feature>
<evidence type="ECO:0000256" key="3">
    <source>
        <dbReference type="ARBA" id="ARBA00009400"/>
    </source>
</evidence>
<dbReference type="GO" id="GO:0009435">
    <property type="term" value="P:NAD+ biosynthetic process"/>
    <property type="evidence" value="ECO:0007669"/>
    <property type="project" value="UniProtKB-UniPathway"/>
</dbReference>
<keyword evidence="7 12" id="KW-0328">Glycosyltransferase</keyword>
<dbReference type="PATRIC" id="fig|608538.5.peg.644"/>
<evidence type="ECO:0000256" key="9">
    <source>
        <dbReference type="ARBA" id="ARBA00033102"/>
    </source>
</evidence>
<evidence type="ECO:0000256" key="7">
    <source>
        <dbReference type="ARBA" id="ARBA00022676"/>
    </source>
</evidence>
<dbReference type="Gene3D" id="3.20.20.70">
    <property type="entry name" value="Aldolase class I"/>
    <property type="match status" value="1"/>
</dbReference>
<evidence type="ECO:0000259" key="13">
    <source>
        <dbReference type="Pfam" id="PF01729"/>
    </source>
</evidence>
<dbReference type="InterPro" id="IPR004393">
    <property type="entry name" value="NadC"/>
</dbReference>
<dbReference type="InterPro" id="IPR022412">
    <property type="entry name" value="Quinolinate_PRibosylTrfase_N"/>
</dbReference>
<dbReference type="InterPro" id="IPR027277">
    <property type="entry name" value="NadC/ModD"/>
</dbReference>
<evidence type="ECO:0000256" key="1">
    <source>
        <dbReference type="ARBA" id="ARBA00003237"/>
    </source>
</evidence>
<evidence type="ECO:0000256" key="2">
    <source>
        <dbReference type="ARBA" id="ARBA00004893"/>
    </source>
</evidence>
<comment type="subunit">
    <text evidence="4">Hexamer formed by 3 homodimers.</text>
</comment>
<name>D3DGZ9_HYDTT</name>
<dbReference type="GO" id="GO:0034213">
    <property type="term" value="P:quinolinate catabolic process"/>
    <property type="evidence" value="ECO:0007669"/>
    <property type="project" value="TreeGrafter"/>
</dbReference>
<dbReference type="Pfam" id="PF02749">
    <property type="entry name" value="QRPTase_N"/>
    <property type="match status" value="1"/>
</dbReference>
<evidence type="ECO:0000256" key="5">
    <source>
        <dbReference type="ARBA" id="ARBA00011944"/>
    </source>
</evidence>
<dbReference type="EMBL" id="AP011112">
    <property type="protein sequence ID" value="BAI69101.1"/>
    <property type="molecule type" value="Genomic_DNA"/>
</dbReference>
<evidence type="ECO:0000256" key="8">
    <source>
        <dbReference type="ARBA" id="ARBA00022679"/>
    </source>
</evidence>
<gene>
    <name evidence="15" type="primary">nadC</name>
    <name evidence="15" type="ordered locus">HTH_0640</name>
</gene>
<evidence type="ECO:0000256" key="12">
    <source>
        <dbReference type="PIRNR" id="PIRNR006250"/>
    </source>
</evidence>
<dbReference type="InterPro" id="IPR002638">
    <property type="entry name" value="Quinolinate_PRibosylTrfase_C"/>
</dbReference>
<protein>
    <recommendedName>
        <fullName evidence="11">Probable nicotinate-nucleotide pyrophosphorylase [carboxylating]</fullName>
        <ecNumber evidence="5">2.4.2.19</ecNumber>
    </recommendedName>
    <alternativeName>
        <fullName evidence="9">Quinolinate phosphoribosyltransferase [decarboxylating]</fullName>
    </alternativeName>
</protein>